<dbReference type="InterPro" id="IPR000668">
    <property type="entry name" value="Peptidase_C1A_C"/>
</dbReference>
<dbReference type="OMA" id="ATHLHHY"/>
<dbReference type="Pfam" id="PF00112">
    <property type="entry name" value="Peptidase_C1"/>
    <property type="match status" value="1"/>
</dbReference>
<dbReference type="Gene3D" id="3.90.70.10">
    <property type="entry name" value="Cysteine proteinases"/>
    <property type="match status" value="1"/>
</dbReference>
<dbReference type="PROSITE" id="PS00639">
    <property type="entry name" value="THIOL_PROTEASE_HIS"/>
    <property type="match status" value="1"/>
</dbReference>
<dbReference type="PRINTS" id="PR00705">
    <property type="entry name" value="PAPAIN"/>
</dbReference>
<evidence type="ECO:0000313" key="10">
    <source>
        <dbReference type="EMBL" id="KQK12304.2"/>
    </source>
</evidence>
<evidence type="ECO:0000313" key="11">
    <source>
        <dbReference type="EnsemblPlants" id="KQK12304"/>
    </source>
</evidence>
<dbReference type="InterPro" id="IPR025661">
    <property type="entry name" value="Pept_asp_AS"/>
</dbReference>
<reference evidence="10 11" key="1">
    <citation type="journal article" date="2010" name="Nature">
        <title>Genome sequencing and analysis of the model grass Brachypodium distachyon.</title>
        <authorList>
            <consortium name="International Brachypodium Initiative"/>
        </authorList>
    </citation>
    <scope>NUCLEOTIDE SEQUENCE [LARGE SCALE GENOMIC DNA]</scope>
    <source>
        <strain evidence="10 11">Bd21</strain>
    </source>
</reference>
<dbReference type="GeneID" id="100824847"/>
<dbReference type="InterPro" id="IPR039417">
    <property type="entry name" value="Peptidase_C1A_papain-like"/>
</dbReference>
<accession>A0A0Q3GMG4</accession>
<dbReference type="Pfam" id="PF08246">
    <property type="entry name" value="Inhibitor_I29"/>
    <property type="match status" value="1"/>
</dbReference>
<dbReference type="SUPFAM" id="SSF54001">
    <property type="entry name" value="Cysteine proteinases"/>
    <property type="match status" value="1"/>
</dbReference>
<evidence type="ECO:0000313" key="12">
    <source>
        <dbReference type="Proteomes" id="UP000008810"/>
    </source>
</evidence>
<sequence>MASSPAAGTTTWPALATTAVLMLRGCLFVFLTALPPAAIMTPAAGHVVELDDMLMLDRFVRWQAAHNRTYGDAEERLRRFQVYRANIEYIEATNRRGGLTYELGENQFADLTSEEFLSMYASSYDAGDRADDEAALITTDVAGDGAWSDGDLEALPPPSWDWRAKGAVTPPKNQGPTCSSCWAFVTVATIEGLTFIKTGKLISLSEQQLVDCDMYDGGCNTGSYSRGFRWVLENGGLTTEAEYPYTAARGPCNRAKSAHHAAKITGQGRIPPQNELVMQKAVAGQPVGVAIEVGSGMQFYKTGVYSGPCGTNLAHAVTVVGYGVDPASGAKYWIVKNSWGQAWGERGFIRMRRDVGGPGLCGIALDVAYPY</sequence>
<dbReference type="eggNOG" id="KOG1543">
    <property type="taxonomic scope" value="Eukaryota"/>
</dbReference>
<dbReference type="EMBL" id="CM000880">
    <property type="protein sequence ID" value="KQK12304.2"/>
    <property type="molecule type" value="Genomic_DNA"/>
</dbReference>
<dbReference type="RefSeq" id="XP_003559200.1">
    <property type="nucleotide sequence ID" value="XM_003559152.3"/>
</dbReference>
<evidence type="ECO:0000259" key="8">
    <source>
        <dbReference type="SMART" id="SM00645"/>
    </source>
</evidence>
<dbReference type="GO" id="GO:0051603">
    <property type="term" value="P:proteolysis involved in protein catabolic process"/>
    <property type="evidence" value="ECO:0000318"/>
    <property type="project" value="GO_Central"/>
</dbReference>
<dbReference type="GO" id="GO:0005615">
    <property type="term" value="C:extracellular space"/>
    <property type="evidence" value="ECO:0000318"/>
    <property type="project" value="GO_Central"/>
</dbReference>
<name>I1GL88_BRADI</name>
<reference evidence="11" key="3">
    <citation type="submission" date="2018-08" db="UniProtKB">
        <authorList>
            <consortium name="EnsemblPlants"/>
        </authorList>
    </citation>
    <scope>IDENTIFICATION</scope>
    <source>
        <strain evidence="11">cv. Bd21</strain>
    </source>
</reference>
<keyword evidence="12" id="KW-1185">Reference proteome</keyword>
<dbReference type="SMART" id="SM00848">
    <property type="entry name" value="Inhibitor_I29"/>
    <property type="match status" value="1"/>
</dbReference>
<comment type="similarity">
    <text evidence="1">Belongs to the peptidase C1 family.</text>
</comment>
<dbReference type="HOGENOM" id="CLU_012184_1_0_1"/>
<dbReference type="PROSITE" id="PS00640">
    <property type="entry name" value="THIOL_PROTEASE_ASN"/>
    <property type="match status" value="1"/>
</dbReference>
<keyword evidence="2" id="KW-0645">Protease</keyword>
<dbReference type="Proteomes" id="UP000008810">
    <property type="component" value="Chromosome 1"/>
</dbReference>
<dbReference type="KEGG" id="bdi:100824847"/>
<organism evidence="10">
    <name type="scientific">Brachypodium distachyon</name>
    <name type="common">Purple false brome</name>
    <name type="synonym">Trachynia distachya</name>
    <dbReference type="NCBI Taxonomy" id="15368"/>
    <lineage>
        <taxon>Eukaryota</taxon>
        <taxon>Viridiplantae</taxon>
        <taxon>Streptophyta</taxon>
        <taxon>Embryophyta</taxon>
        <taxon>Tracheophyta</taxon>
        <taxon>Spermatophyta</taxon>
        <taxon>Magnoliopsida</taxon>
        <taxon>Liliopsida</taxon>
        <taxon>Poales</taxon>
        <taxon>Poaceae</taxon>
        <taxon>BOP clade</taxon>
        <taxon>Pooideae</taxon>
        <taxon>Stipodae</taxon>
        <taxon>Brachypodieae</taxon>
        <taxon>Brachypodium</taxon>
    </lineage>
</organism>
<dbReference type="OrthoDB" id="606892at2759"/>
<keyword evidence="7" id="KW-1133">Transmembrane helix</keyword>
<evidence type="ECO:0000256" key="1">
    <source>
        <dbReference type="ARBA" id="ARBA00008455"/>
    </source>
</evidence>
<dbReference type="EnsemblPlants" id="KQK12304">
    <property type="protein sequence ID" value="KQK12304"/>
    <property type="gene ID" value="BRADI_1g02820v3"/>
</dbReference>
<dbReference type="SMART" id="SM00645">
    <property type="entry name" value="Pept_C1"/>
    <property type="match status" value="1"/>
</dbReference>
<dbReference type="GO" id="GO:0004197">
    <property type="term" value="F:cysteine-type endopeptidase activity"/>
    <property type="evidence" value="ECO:0000318"/>
    <property type="project" value="GO_Central"/>
</dbReference>
<accession>I1GL88</accession>
<feature type="domain" description="Peptidase C1A papain C-terminal" evidence="8">
    <location>
        <begin position="156"/>
        <end position="371"/>
    </location>
</feature>
<dbReference type="InterPro" id="IPR038765">
    <property type="entry name" value="Papain-like_cys_pep_sf"/>
</dbReference>
<evidence type="ECO:0000256" key="2">
    <source>
        <dbReference type="ARBA" id="ARBA00022670"/>
    </source>
</evidence>
<dbReference type="InterPro" id="IPR025660">
    <property type="entry name" value="Pept_his_AS"/>
</dbReference>
<keyword evidence="7" id="KW-0472">Membrane</keyword>
<evidence type="ECO:0000256" key="6">
    <source>
        <dbReference type="ARBA" id="ARBA00023157"/>
    </source>
</evidence>
<keyword evidence="4" id="KW-0378">Hydrolase</keyword>
<evidence type="ECO:0000259" key="9">
    <source>
        <dbReference type="SMART" id="SM00848"/>
    </source>
</evidence>
<dbReference type="PANTHER" id="PTHR12411">
    <property type="entry name" value="CYSTEINE PROTEASE FAMILY C1-RELATED"/>
    <property type="match status" value="1"/>
</dbReference>
<keyword evidence="5" id="KW-0788">Thiol protease</keyword>
<feature type="domain" description="Cathepsin propeptide inhibitor" evidence="9">
    <location>
        <begin position="59"/>
        <end position="116"/>
    </location>
</feature>
<dbReference type="GO" id="GO:0005764">
    <property type="term" value="C:lysosome"/>
    <property type="evidence" value="ECO:0000318"/>
    <property type="project" value="GO_Central"/>
</dbReference>
<dbReference type="Gramene" id="KQK12304">
    <property type="protein sequence ID" value="KQK12304"/>
    <property type="gene ID" value="BRADI_1g02820v3"/>
</dbReference>
<evidence type="ECO:0000256" key="3">
    <source>
        <dbReference type="ARBA" id="ARBA00022729"/>
    </source>
</evidence>
<dbReference type="FunFam" id="3.90.70.10:FF:000067">
    <property type="entry name" value="Senescence-specific cysteine protease"/>
    <property type="match status" value="1"/>
</dbReference>
<keyword evidence="3" id="KW-0732">Signal</keyword>
<dbReference type="AlphaFoldDB" id="I1GL88"/>
<proteinExistence type="inferred from homology"/>
<keyword evidence="7" id="KW-0812">Transmembrane</keyword>
<protein>
    <submittedName>
        <fullName evidence="10 11">Uncharacterized protein</fullName>
    </submittedName>
</protein>
<dbReference type="InterPro" id="IPR013201">
    <property type="entry name" value="Prot_inhib_I29"/>
</dbReference>
<keyword evidence="6" id="KW-1015">Disulfide bond</keyword>
<feature type="transmembrane region" description="Helical" evidence="7">
    <location>
        <begin position="12"/>
        <end position="34"/>
    </location>
</feature>
<evidence type="ECO:0000256" key="4">
    <source>
        <dbReference type="ARBA" id="ARBA00022801"/>
    </source>
</evidence>
<evidence type="ECO:0000256" key="7">
    <source>
        <dbReference type="SAM" id="Phobius"/>
    </source>
</evidence>
<gene>
    <name evidence="11" type="primary">LOC100824847</name>
    <name evidence="10" type="ORF">BRADI_1g02820v3</name>
</gene>
<evidence type="ECO:0000256" key="5">
    <source>
        <dbReference type="ARBA" id="ARBA00022807"/>
    </source>
</evidence>
<reference evidence="10" key="2">
    <citation type="submission" date="2017-06" db="EMBL/GenBank/DDBJ databases">
        <title>WGS assembly of Brachypodium distachyon.</title>
        <authorList>
            <consortium name="The International Brachypodium Initiative"/>
            <person name="Lucas S."/>
            <person name="Harmon-Smith M."/>
            <person name="Lail K."/>
            <person name="Tice H."/>
            <person name="Grimwood J."/>
            <person name="Bruce D."/>
            <person name="Barry K."/>
            <person name="Shu S."/>
            <person name="Lindquist E."/>
            <person name="Wang M."/>
            <person name="Pitluck S."/>
            <person name="Vogel J.P."/>
            <person name="Garvin D.F."/>
            <person name="Mockler T.C."/>
            <person name="Schmutz J."/>
            <person name="Rokhsar D."/>
            <person name="Bevan M.W."/>
        </authorList>
    </citation>
    <scope>NUCLEOTIDE SEQUENCE</scope>
    <source>
        <strain evidence="10">Bd21</strain>
    </source>
</reference>
<dbReference type="CDD" id="cd02248">
    <property type="entry name" value="Peptidase_C1A"/>
    <property type="match status" value="1"/>
</dbReference>
<dbReference type="InterPro" id="IPR013128">
    <property type="entry name" value="Peptidase_C1A"/>
</dbReference>